<protein>
    <submittedName>
        <fullName evidence="1">Uncharacterized protein</fullName>
    </submittedName>
</protein>
<proteinExistence type="predicted"/>
<comment type="caution">
    <text evidence="1">The sequence shown here is derived from an EMBL/GenBank/DDBJ whole genome shotgun (WGS) entry which is preliminary data.</text>
</comment>
<evidence type="ECO:0000313" key="1">
    <source>
        <dbReference type="EMBL" id="EYC31375.1"/>
    </source>
</evidence>
<dbReference type="AlphaFoldDB" id="A0A016VVD4"/>
<keyword evidence="2" id="KW-1185">Reference proteome</keyword>
<gene>
    <name evidence="1" type="primary">Acey_s0004.g2122</name>
    <name evidence="1" type="ORF">Y032_0004g2122</name>
</gene>
<name>A0A016VVD4_9BILA</name>
<accession>A0A016VVD4</accession>
<reference evidence="2" key="1">
    <citation type="journal article" date="2015" name="Nat. Genet.">
        <title>The genome and transcriptome of the zoonotic hookworm Ancylostoma ceylanicum identify infection-specific gene families.</title>
        <authorList>
            <person name="Schwarz E.M."/>
            <person name="Hu Y."/>
            <person name="Antoshechkin I."/>
            <person name="Miller M.M."/>
            <person name="Sternberg P.W."/>
            <person name="Aroian R.V."/>
        </authorList>
    </citation>
    <scope>NUCLEOTIDE SEQUENCE</scope>
    <source>
        <strain evidence="2">HY135</strain>
    </source>
</reference>
<dbReference type="EMBL" id="JARK01001340">
    <property type="protein sequence ID" value="EYC31375.1"/>
    <property type="molecule type" value="Genomic_DNA"/>
</dbReference>
<evidence type="ECO:0000313" key="2">
    <source>
        <dbReference type="Proteomes" id="UP000024635"/>
    </source>
</evidence>
<organism evidence="1 2">
    <name type="scientific">Ancylostoma ceylanicum</name>
    <dbReference type="NCBI Taxonomy" id="53326"/>
    <lineage>
        <taxon>Eukaryota</taxon>
        <taxon>Metazoa</taxon>
        <taxon>Ecdysozoa</taxon>
        <taxon>Nematoda</taxon>
        <taxon>Chromadorea</taxon>
        <taxon>Rhabditida</taxon>
        <taxon>Rhabditina</taxon>
        <taxon>Rhabditomorpha</taxon>
        <taxon>Strongyloidea</taxon>
        <taxon>Ancylostomatidae</taxon>
        <taxon>Ancylostomatinae</taxon>
        <taxon>Ancylostoma</taxon>
    </lineage>
</organism>
<sequence length="89" mass="9818">MHSEFQTALDKGRDRGVAFLGRDTGLCMLTLVVCFCQQQRARVPHCSRQPESAGRAPVSLSKNAAPLSRPLSTAVWSLMDEKDAKREVC</sequence>
<dbReference type="Proteomes" id="UP000024635">
    <property type="component" value="Unassembled WGS sequence"/>
</dbReference>